<feature type="chain" id="PRO_5023147504" evidence="1">
    <location>
        <begin position="23"/>
        <end position="734"/>
    </location>
</feature>
<name>A0A5C6XE37_9DELT</name>
<dbReference type="AlphaFoldDB" id="A0A5C6XE37"/>
<accession>A0A5C6XE37</accession>
<organism evidence="2 3">
    <name type="scientific">Lujinxingia vulgaris</name>
    <dbReference type="NCBI Taxonomy" id="2600176"/>
    <lineage>
        <taxon>Bacteria</taxon>
        <taxon>Deltaproteobacteria</taxon>
        <taxon>Bradymonadales</taxon>
        <taxon>Lujinxingiaceae</taxon>
        <taxon>Lujinxingia</taxon>
    </lineage>
</organism>
<protein>
    <submittedName>
        <fullName evidence="2">Uncharacterized protein</fullName>
    </submittedName>
</protein>
<feature type="signal peptide" evidence="1">
    <location>
        <begin position="1"/>
        <end position="22"/>
    </location>
</feature>
<keyword evidence="1" id="KW-0732">Signal</keyword>
<evidence type="ECO:0000313" key="2">
    <source>
        <dbReference type="EMBL" id="TXD36382.1"/>
    </source>
</evidence>
<gene>
    <name evidence="2" type="ORF">FRC96_09895</name>
</gene>
<evidence type="ECO:0000256" key="1">
    <source>
        <dbReference type="SAM" id="SignalP"/>
    </source>
</evidence>
<evidence type="ECO:0000313" key="3">
    <source>
        <dbReference type="Proteomes" id="UP000321046"/>
    </source>
</evidence>
<reference evidence="2 3" key="1">
    <citation type="submission" date="2019-08" db="EMBL/GenBank/DDBJ databases">
        <title>Bradymonadales sp. TMQ2.</title>
        <authorList>
            <person name="Liang Q."/>
        </authorList>
    </citation>
    <scope>NUCLEOTIDE SEQUENCE [LARGE SCALE GENOMIC DNA]</scope>
    <source>
        <strain evidence="2 3">TMQ2</strain>
    </source>
</reference>
<dbReference type="Proteomes" id="UP000321046">
    <property type="component" value="Unassembled WGS sequence"/>
</dbReference>
<dbReference type="RefSeq" id="WP_146974333.1">
    <property type="nucleotide sequence ID" value="NZ_VOSL01000044.1"/>
</dbReference>
<sequence length="734" mass="80055">MTRRRAGIVAAALALSFSLASAAAAEQPESDQGAGGLQLPPAFAVLETLERVHNRTRSALWRCAGESEAICPCVALDNEREDVSLVGVDVRDDEVRIAELRVRSPDTLWVARDVVLERGPESGTRALLGELRWRGTRDPSIFHAERTVADWGQSLLVSEKVSWRQGLSDIAPHELSLCDAQSVGALDERWPDRSGVRLDEVRFSRDEGWELNGADVAGRLPVARRLPPGERVGGLVPPALRVAPGGAQLELGYFLALPSLLMRASIDSARIAGVGLSRVAQPVTCAPDRCRLQALHLDAAFGSGLQTAVGLDGELSVGDARRHLGVSLETWRIWGDSEAAAWRRRRLERNALLRDWRLQRAGVSWAGEASTLQISAAHADLPYAGADASVEMPAASNLDLVYGGLVNLGAARADLRLHHSERRDALMDGRVGGAFLGVHRSFGDAGRVWVRPRLNLHLGWADGVLHTGSDSPTGPISRATADAIVDAGISLRARHGRVAHALAPRLVVGRRSRAGDRLEFDRVASTTEVPELRLTQRDDDFNLAGAVVDQALLFGKGWALALPLGVMLSDDGRGQDWQTTYQGSLRLVAPVLRRLIVRADAMCHGRCEQLSFGARVEIAWFGPIRSRHVLWRGHGYQPASPFYDSRFRTGYVQGWQPELAREDSSIFHTSAFVATWRRWGAELRLHGDVQTPTERGGELTLRYGWPELGWALSAKAAAWPVVGRWAGYVGFSLL</sequence>
<comment type="caution">
    <text evidence="2">The sequence shown here is derived from an EMBL/GenBank/DDBJ whole genome shotgun (WGS) entry which is preliminary data.</text>
</comment>
<proteinExistence type="predicted"/>
<dbReference type="EMBL" id="VOSL01000044">
    <property type="protein sequence ID" value="TXD36382.1"/>
    <property type="molecule type" value="Genomic_DNA"/>
</dbReference>
<dbReference type="OrthoDB" id="5481777at2"/>